<dbReference type="Proteomes" id="UP000515156">
    <property type="component" value="Chromosome 10"/>
</dbReference>
<dbReference type="Pfam" id="PF13768">
    <property type="entry name" value="VWA_3"/>
    <property type="match status" value="1"/>
</dbReference>
<evidence type="ECO:0000313" key="5">
    <source>
        <dbReference type="RefSeq" id="XP_030072250.1"/>
    </source>
</evidence>
<dbReference type="PANTHER" id="PTHR46299">
    <property type="entry name" value="VON WILLEBRAND FACTOR A DOMAIN-CONTAINING PROTEIN 5B2-RELATED"/>
    <property type="match status" value="1"/>
</dbReference>
<dbReference type="Pfam" id="PF13757">
    <property type="entry name" value="VIT_2"/>
    <property type="match status" value="1"/>
</dbReference>
<feature type="region of interest" description="Disordered" evidence="1">
    <location>
        <begin position="987"/>
        <end position="1014"/>
    </location>
</feature>
<proteinExistence type="predicted"/>
<reference evidence="5" key="1">
    <citation type="submission" date="2025-08" db="UniProtKB">
        <authorList>
            <consortium name="RefSeq"/>
        </authorList>
    </citation>
    <scope>IDENTIFICATION</scope>
</reference>
<name>A0A6P7Z9Z4_9AMPH</name>
<sequence length="1354" mass="148368">MPGLFNQSTWSALPLKTSCVKTWADGYTMGLTANLSYVNPENEPVEGVFIYPLAESEVVVSFEAVTLGQTISVQIQNRARTEDYCVSCTTASSLAFQCTNGHLILDEDLQRSTFVVSTGIVAPSEVLIITLSSCQELPTLPSGAIHITLPSVLMPLVPSSQLACEPGDSSCDDRLCICPTSCFGGGGGGNLKATPSLVSLVPCTITAAFTEQPYNPYSYEFSFEMLVKGPCLLAGLESPTHALRADASPFASSASIICITLAEGHRCDRKLEIILYPSEPYEPHLLIAEGALTFQEYVAHVKSRRDYLRTVRKDTTSDRKVAFVRKRFHKDILLNPVLMLNLCPDLDKTPTDLRSVTREIIFIIDRSDGMNGAGMEKIKEGLPIAVKSLPAGTLLNLIGFGSSVRTLFSTSKFYSNETVEMLLEHIGKMRADMGGANLLAALTWILRQPVHRGYPRQLFILTGSTVPNTGKVIELVRQHASTSRCFSFGFGPNACHRLLKGVAKVSGGRAEFFSEGERLQPKLIKSLKKSVEPAVSDITIDWYVPDATEALLTPTEIAPLYPGDHLISYCTLYPISSFRKKKNTGKERSCKNGSSSSTNSVFHFQDDPFLSGAPDASNSCPFAELEDMEKALQEIPLEFSASGTENWNKTGGEAVTGCDIRTRISQVSYIQKQYMLTHCSISSDRSHTASHGSTSSESAGSLELPFPQCLEAASQQGQKSVVLWEPLCRSSPQARTDTTGSKNNIALSSDELAKKRKELVKATMSGRSFSSPHGELDMHRLRWALEKVSQSGNEVDGRLQELLANREHIRRASLTRRSLADCSESGNLLSPPQLDWDTFVDPQYLFAPSLAAEDTSEAESASQPILQCRVVVQGLSAGKPVAWEAMVNLESLFSAREMKQEEEDQHRENFLHQLTARSVIRDNEKAAEGESELERGSVRRFRLKAIQCSKSCGVVSMYTYMETINSATQEPLRSSLGIHSAGLKFIKHQGSRSGSRRQRSCSTGLGQRNGSEDLDESFLLTDRGETPASPISLSSPCRWEKESITEGHMHSAPTLSSGSQRSVENIFGSSRFSFKKRRVCSSSGKLSPLKPPCLSAESELCYESESQDYFPLVRLQLVDGAFQLNDTFAQVVQIPLDRLLRASPFSSHRASISPVSSSLPKLPIPKTSCEGSPANNSCKQAMSLSSSTEVPGIPRATEDHSGALNHHSRPIHKVGSEPHSRESRSCLFYMSYNSCPEVLGFGWQQEDSGRSVETDTCEKSPATSEGGMNSESDLEGSSWATAVALAWLEHQCAGFFTEWELVAAKADNWLQDQQMPGEVDLASLKGAARHLFLLLRHWDENIKLNVLCYNPNTV</sequence>
<evidence type="ECO:0000313" key="4">
    <source>
        <dbReference type="Proteomes" id="UP000515156"/>
    </source>
</evidence>
<protein>
    <submittedName>
        <fullName evidence="5">von Willebrand factor A domain-containing protein 5B2 isoform X1</fullName>
    </submittedName>
</protein>
<dbReference type="InterPro" id="IPR036465">
    <property type="entry name" value="vWFA_dom_sf"/>
</dbReference>
<dbReference type="KEGG" id="muo:115478789"/>
<accession>A0A6P7Z9Z4</accession>
<evidence type="ECO:0000259" key="3">
    <source>
        <dbReference type="PROSITE" id="PS51468"/>
    </source>
</evidence>
<dbReference type="PROSITE" id="PS51468">
    <property type="entry name" value="VIT"/>
    <property type="match status" value="1"/>
</dbReference>
<dbReference type="FunCoup" id="A0A6P7Z9Z4">
    <property type="interactions" value="85"/>
</dbReference>
<feature type="region of interest" description="Disordered" evidence="1">
    <location>
        <begin position="1247"/>
        <end position="1274"/>
    </location>
</feature>
<evidence type="ECO:0000259" key="2">
    <source>
        <dbReference type="PROSITE" id="PS50234"/>
    </source>
</evidence>
<feature type="region of interest" description="Disordered" evidence="1">
    <location>
        <begin position="1163"/>
        <end position="1219"/>
    </location>
</feature>
<feature type="compositionally biased region" description="Polar residues" evidence="1">
    <location>
        <begin position="1169"/>
        <end position="1189"/>
    </location>
</feature>
<organism evidence="4 5">
    <name type="scientific">Microcaecilia unicolor</name>
    <dbReference type="NCBI Taxonomy" id="1415580"/>
    <lineage>
        <taxon>Eukaryota</taxon>
        <taxon>Metazoa</taxon>
        <taxon>Chordata</taxon>
        <taxon>Craniata</taxon>
        <taxon>Vertebrata</taxon>
        <taxon>Euteleostomi</taxon>
        <taxon>Amphibia</taxon>
        <taxon>Gymnophiona</taxon>
        <taxon>Siphonopidae</taxon>
        <taxon>Microcaecilia</taxon>
    </lineage>
</organism>
<evidence type="ECO:0000256" key="1">
    <source>
        <dbReference type="SAM" id="MobiDB-lite"/>
    </source>
</evidence>
<feature type="compositionally biased region" description="Basic and acidic residues" evidence="1">
    <location>
        <begin position="1247"/>
        <end position="1258"/>
    </location>
</feature>
<dbReference type="InParanoid" id="A0A6P7Z9Z4"/>
<dbReference type="PROSITE" id="PS50234">
    <property type="entry name" value="VWFA"/>
    <property type="match status" value="1"/>
</dbReference>
<dbReference type="SMART" id="SM00327">
    <property type="entry name" value="VWA"/>
    <property type="match status" value="1"/>
</dbReference>
<dbReference type="SUPFAM" id="SSF53300">
    <property type="entry name" value="vWA-like"/>
    <property type="match status" value="1"/>
</dbReference>
<dbReference type="RefSeq" id="XP_030072250.1">
    <property type="nucleotide sequence ID" value="XM_030216390.1"/>
</dbReference>
<feature type="domain" description="VWFA" evidence="2">
    <location>
        <begin position="359"/>
        <end position="531"/>
    </location>
</feature>
<dbReference type="InterPro" id="IPR013694">
    <property type="entry name" value="VIT"/>
</dbReference>
<dbReference type="InterPro" id="IPR052627">
    <property type="entry name" value="VWA_domain-containing"/>
</dbReference>
<dbReference type="InterPro" id="IPR002035">
    <property type="entry name" value="VWF_A"/>
</dbReference>
<dbReference type="GeneID" id="115478789"/>
<feature type="compositionally biased region" description="Polar residues" evidence="1">
    <location>
        <begin position="1261"/>
        <end position="1271"/>
    </location>
</feature>
<feature type="compositionally biased region" description="Basic residues" evidence="1">
    <location>
        <begin position="987"/>
        <end position="999"/>
    </location>
</feature>
<gene>
    <name evidence="5" type="primary">VWA5B2</name>
</gene>
<dbReference type="OrthoDB" id="1729737at2759"/>
<dbReference type="PANTHER" id="PTHR46299:SF2">
    <property type="entry name" value="VON WILLEBRAND FACTOR A DOMAIN-CONTAINING PROTEIN 5B2"/>
    <property type="match status" value="1"/>
</dbReference>
<feature type="domain" description="VIT" evidence="3">
    <location>
        <begin position="1"/>
        <end position="135"/>
    </location>
</feature>
<dbReference type="Gene3D" id="3.40.50.410">
    <property type="entry name" value="von Willebrand factor, type A domain"/>
    <property type="match status" value="1"/>
</dbReference>
<dbReference type="CTD" id="90113"/>
<keyword evidence="4" id="KW-1185">Reference proteome</keyword>